<proteinExistence type="predicted"/>
<feature type="compositionally biased region" description="Basic and acidic residues" evidence="1">
    <location>
        <begin position="19"/>
        <end position="31"/>
    </location>
</feature>
<evidence type="ECO:0008006" key="4">
    <source>
        <dbReference type="Google" id="ProtNLM"/>
    </source>
</evidence>
<gene>
    <name evidence="2" type="ORF">HT134_10810</name>
</gene>
<organism evidence="2 3">
    <name type="scientific">Nonomuraea rhodomycinica</name>
    <dbReference type="NCBI Taxonomy" id="1712872"/>
    <lineage>
        <taxon>Bacteria</taxon>
        <taxon>Bacillati</taxon>
        <taxon>Actinomycetota</taxon>
        <taxon>Actinomycetes</taxon>
        <taxon>Streptosporangiales</taxon>
        <taxon>Streptosporangiaceae</taxon>
        <taxon>Nonomuraea</taxon>
    </lineage>
</organism>
<reference evidence="2 3" key="1">
    <citation type="submission" date="2020-06" db="EMBL/GenBank/DDBJ databases">
        <authorList>
            <person name="Chanama M."/>
        </authorList>
    </citation>
    <scope>NUCLEOTIDE SEQUENCE [LARGE SCALE GENOMIC DNA]</scope>
    <source>
        <strain evidence="2 3">TBRC6557</strain>
    </source>
</reference>
<feature type="region of interest" description="Disordered" evidence="1">
    <location>
        <begin position="10"/>
        <end position="31"/>
    </location>
</feature>
<protein>
    <recommendedName>
        <fullName evidence="4">TetR/AcrR family transcriptional regulator</fullName>
    </recommendedName>
</protein>
<dbReference type="AlphaFoldDB" id="A0A7Y6ILT6"/>
<evidence type="ECO:0000313" key="3">
    <source>
        <dbReference type="Proteomes" id="UP000546126"/>
    </source>
</evidence>
<dbReference type="EMBL" id="JABWGO010000001">
    <property type="protein sequence ID" value="NUW40627.1"/>
    <property type="molecule type" value="Genomic_DNA"/>
</dbReference>
<name>A0A7Y6ILT6_9ACTN</name>
<evidence type="ECO:0000256" key="1">
    <source>
        <dbReference type="SAM" id="MobiDB-lite"/>
    </source>
</evidence>
<keyword evidence="3" id="KW-1185">Reference proteome</keyword>
<comment type="caution">
    <text evidence="2">The sequence shown here is derived from an EMBL/GenBank/DDBJ whole genome shotgun (WGS) entry which is preliminary data.</text>
</comment>
<dbReference type="Proteomes" id="UP000546126">
    <property type="component" value="Unassembled WGS sequence"/>
</dbReference>
<sequence length="143" mass="15705">MRRPIRLIRPVAGRHRGGRRPDQDRRRLPLPPKDRLAAELLAPCADDVIALLGAEFPDRGAFLDALVAFTVRHRTVLRLVMEDVGGADDAPPGSPGEAIRTFRDELFARPVGPEPDAAARVRGWAVLGALQWAVVHTTDLPEE</sequence>
<evidence type="ECO:0000313" key="2">
    <source>
        <dbReference type="EMBL" id="NUW40627.1"/>
    </source>
</evidence>
<accession>A0A7Y6ILT6</accession>
<dbReference type="RefSeq" id="WP_175599977.1">
    <property type="nucleotide sequence ID" value="NZ_JABWGO010000001.1"/>
</dbReference>